<comment type="catalytic activity">
    <reaction evidence="4">
        <text>a 4-saturated-(3S)-3-hydroxyacyl-CoA = a (3E)-enoyl-CoA + H2O</text>
        <dbReference type="Rhea" id="RHEA:20724"/>
        <dbReference type="ChEBI" id="CHEBI:15377"/>
        <dbReference type="ChEBI" id="CHEBI:58521"/>
        <dbReference type="ChEBI" id="CHEBI:137480"/>
        <dbReference type="EC" id="4.2.1.17"/>
    </reaction>
</comment>
<dbReference type="Proteomes" id="UP001229651">
    <property type="component" value="Unassembled WGS sequence"/>
</dbReference>
<dbReference type="PANTHER" id="PTHR11941:SF54">
    <property type="entry name" value="ENOYL-COA HYDRATASE, MITOCHONDRIAL"/>
    <property type="match status" value="1"/>
</dbReference>
<dbReference type="CDD" id="cd06558">
    <property type="entry name" value="crotonase-like"/>
    <property type="match status" value="1"/>
</dbReference>
<comment type="catalytic activity">
    <reaction evidence="3">
        <text>a (3S)-3-hydroxyacyl-CoA = a (2E)-enoyl-CoA + H2O</text>
        <dbReference type="Rhea" id="RHEA:16105"/>
        <dbReference type="ChEBI" id="CHEBI:15377"/>
        <dbReference type="ChEBI" id="CHEBI:57318"/>
        <dbReference type="ChEBI" id="CHEBI:58856"/>
        <dbReference type="EC" id="4.2.1.17"/>
    </reaction>
</comment>
<evidence type="ECO:0000256" key="3">
    <source>
        <dbReference type="ARBA" id="ARBA00023709"/>
    </source>
</evidence>
<evidence type="ECO:0000313" key="6">
    <source>
        <dbReference type="EMBL" id="MDQ0381348.1"/>
    </source>
</evidence>
<accession>A0ABU0F194</accession>
<comment type="caution">
    <text evidence="6">The sequence shown here is derived from an EMBL/GenBank/DDBJ whole genome shotgun (WGS) entry which is preliminary data.</text>
</comment>
<sequence length="259" mass="27486">MPEEDQAVRYDVIGQVAVLTIDRPRVRNALSAQVLRELCAGLDRAETDNAVRAVVLTGGTRLFASGADLRELRATTPAEYLQSERQAAWARIARFPKPAVAAVAGYALGGGCELAMSCDFIVAADSAVFGQPEINLGILPGAGGTQRWARVCGRFRAAEIVLTARTVDAWTAHGMGMVTEVVPAECVVRAGRALAARLAGFSPVATRLSKAAVRASEEMPVAAALEHERALLGTLLSTEDHFEGIDAFLDKRTPTFGGR</sequence>
<organism evidence="6 7">
    <name type="scientific">Amycolatopsis thermophila</name>
    <dbReference type="NCBI Taxonomy" id="206084"/>
    <lineage>
        <taxon>Bacteria</taxon>
        <taxon>Bacillati</taxon>
        <taxon>Actinomycetota</taxon>
        <taxon>Actinomycetes</taxon>
        <taxon>Pseudonocardiales</taxon>
        <taxon>Pseudonocardiaceae</taxon>
        <taxon>Amycolatopsis</taxon>
    </lineage>
</organism>
<keyword evidence="2" id="KW-0456">Lyase</keyword>
<gene>
    <name evidence="6" type="ORF">FB470_005342</name>
</gene>
<dbReference type="Pfam" id="PF00378">
    <property type="entry name" value="ECH_1"/>
    <property type="match status" value="1"/>
</dbReference>
<dbReference type="InterPro" id="IPR014748">
    <property type="entry name" value="Enoyl-CoA_hydra_C"/>
</dbReference>
<proteinExistence type="inferred from homology"/>
<dbReference type="PANTHER" id="PTHR11941">
    <property type="entry name" value="ENOYL-COA HYDRATASE-RELATED"/>
    <property type="match status" value="1"/>
</dbReference>
<comment type="similarity">
    <text evidence="1 5">Belongs to the enoyl-CoA hydratase/isomerase family.</text>
</comment>
<reference evidence="6 7" key="1">
    <citation type="submission" date="2023-07" db="EMBL/GenBank/DDBJ databases">
        <title>Sequencing the genomes of 1000 actinobacteria strains.</title>
        <authorList>
            <person name="Klenk H.-P."/>
        </authorList>
    </citation>
    <scope>NUCLEOTIDE SEQUENCE [LARGE SCALE GENOMIC DNA]</scope>
    <source>
        <strain evidence="6 7">DSM 45805</strain>
    </source>
</reference>
<dbReference type="RefSeq" id="WP_306995956.1">
    <property type="nucleotide sequence ID" value="NZ_JAUSUT010000001.1"/>
</dbReference>
<dbReference type="InterPro" id="IPR001753">
    <property type="entry name" value="Enoyl-CoA_hydra/iso"/>
</dbReference>
<evidence type="ECO:0000313" key="7">
    <source>
        <dbReference type="Proteomes" id="UP001229651"/>
    </source>
</evidence>
<keyword evidence="7" id="KW-1185">Reference proteome</keyword>
<dbReference type="Gene3D" id="3.90.226.10">
    <property type="entry name" value="2-enoyl-CoA Hydratase, Chain A, domain 1"/>
    <property type="match status" value="1"/>
</dbReference>
<dbReference type="InterPro" id="IPR018376">
    <property type="entry name" value="Enoyl-CoA_hyd/isom_CS"/>
</dbReference>
<dbReference type="Gene3D" id="1.10.12.10">
    <property type="entry name" value="Lyase 2-enoyl-coa Hydratase, Chain A, domain 2"/>
    <property type="match status" value="1"/>
</dbReference>
<evidence type="ECO:0000256" key="2">
    <source>
        <dbReference type="ARBA" id="ARBA00023239"/>
    </source>
</evidence>
<dbReference type="EMBL" id="JAUSUT010000001">
    <property type="protein sequence ID" value="MDQ0381348.1"/>
    <property type="molecule type" value="Genomic_DNA"/>
</dbReference>
<dbReference type="PROSITE" id="PS00166">
    <property type="entry name" value="ENOYL_COA_HYDRATASE"/>
    <property type="match status" value="1"/>
</dbReference>
<dbReference type="SUPFAM" id="SSF52096">
    <property type="entry name" value="ClpP/crotonase"/>
    <property type="match status" value="1"/>
</dbReference>
<protein>
    <submittedName>
        <fullName evidence="6">Enoyl-CoA hydratase/carnithine racemase</fullName>
    </submittedName>
</protein>
<name>A0ABU0F194_9PSEU</name>
<evidence type="ECO:0000256" key="5">
    <source>
        <dbReference type="RuleBase" id="RU003707"/>
    </source>
</evidence>
<evidence type="ECO:0000256" key="1">
    <source>
        <dbReference type="ARBA" id="ARBA00005254"/>
    </source>
</evidence>
<dbReference type="InterPro" id="IPR029045">
    <property type="entry name" value="ClpP/crotonase-like_dom_sf"/>
</dbReference>
<evidence type="ECO:0000256" key="4">
    <source>
        <dbReference type="ARBA" id="ARBA00023717"/>
    </source>
</evidence>